<name>A0A975P4Y5_9RHOB</name>
<gene>
    <name evidence="2" type="ORF">KM031_11280</name>
</gene>
<evidence type="ECO:0000313" key="3">
    <source>
        <dbReference type="Proteomes" id="UP000679352"/>
    </source>
</evidence>
<accession>A0A975P4Y5</accession>
<sequence>MTQWKFMCSTALVALVAANAALADVTPDEVWENWKTLSTSYGQTITTQSEVTDGDALIISGLEIKSSQDGAEASITVEELTFTDNGDGSVDVTMSDSYPMTIRADGIDGKPDVVTTLTISHPELVITASGSAAETRYDFEGPTLAVKLDGVEGTDAPTDMKVDVTVTDLAGNYIVTGDEAKAISSNMTAAALAMVIAGTDPEDGSKISANFSLADLAGTASGKTVADMTDLAAALKAGFGSEGSFTYGATSYDMTVNEPAGETKVTGGAAGGDLNFVMDAARLGYGGGAKDVTVSISGAQIPFPQVNLAYKEGAFNFVMPVSKGDAPSDFALMTKLVDLTISDEIWAMFDPTNQLPRDPMTLVLDTKGTAKLNVDLMDQKAMEALGEGMPGELNSLDLTALQLKMAGAEVTGTGALTFDNTDLVTFGGVPAPTGKVELKAVGVNGLLDKLMAMGLVPEDQMMGARMMLGMFAKVVEGQPDTMTSTLEFKDKGFFANGMQLQ</sequence>
<feature type="chain" id="PRO_5037823306" evidence="1">
    <location>
        <begin position="24"/>
        <end position="501"/>
    </location>
</feature>
<dbReference type="AlphaFoldDB" id="A0A975P4Y5"/>
<organism evidence="2 3">
    <name type="scientific">Gemmobacter fulvus</name>
    <dbReference type="NCBI Taxonomy" id="2840474"/>
    <lineage>
        <taxon>Bacteria</taxon>
        <taxon>Pseudomonadati</taxon>
        <taxon>Pseudomonadota</taxon>
        <taxon>Alphaproteobacteria</taxon>
        <taxon>Rhodobacterales</taxon>
        <taxon>Paracoccaceae</taxon>
        <taxon>Gemmobacter</taxon>
    </lineage>
</organism>
<dbReference type="Pfam" id="PF09898">
    <property type="entry name" value="DUF2125"/>
    <property type="match status" value="1"/>
</dbReference>
<reference evidence="2" key="1">
    <citation type="submission" date="2021-06" db="EMBL/GenBank/DDBJ databases">
        <title>Direct submission.</title>
        <authorList>
            <person name="Lee C.-S."/>
            <person name="Jin L."/>
        </authorList>
    </citation>
    <scope>NUCLEOTIDE SEQUENCE</scope>
    <source>
        <strain evidence="2">Con5</strain>
    </source>
</reference>
<evidence type="ECO:0000256" key="1">
    <source>
        <dbReference type="SAM" id="SignalP"/>
    </source>
</evidence>
<keyword evidence="1" id="KW-0732">Signal</keyword>
<dbReference type="KEGG" id="gfu:KM031_11280"/>
<protein>
    <submittedName>
        <fullName evidence="2">DUF2125 domain-containing protein</fullName>
    </submittedName>
</protein>
<dbReference type="RefSeq" id="WP_215504804.1">
    <property type="nucleotide sequence ID" value="NZ_CP076361.1"/>
</dbReference>
<dbReference type="InterPro" id="IPR018666">
    <property type="entry name" value="DUF2125"/>
</dbReference>
<evidence type="ECO:0000313" key="2">
    <source>
        <dbReference type="EMBL" id="QWK89432.1"/>
    </source>
</evidence>
<feature type="signal peptide" evidence="1">
    <location>
        <begin position="1"/>
        <end position="23"/>
    </location>
</feature>
<dbReference type="EMBL" id="CP076361">
    <property type="protein sequence ID" value="QWK89432.1"/>
    <property type="molecule type" value="Genomic_DNA"/>
</dbReference>
<proteinExistence type="predicted"/>
<dbReference type="Proteomes" id="UP000679352">
    <property type="component" value="Chromosome"/>
</dbReference>
<keyword evidence="3" id="KW-1185">Reference proteome</keyword>